<keyword evidence="1" id="KW-0472">Membrane</keyword>
<name>A0A853IGJ2_9GAMM</name>
<gene>
    <name evidence="2" type="ORF">H0A36_26955</name>
</gene>
<dbReference type="AlphaFoldDB" id="A0A853IGJ2"/>
<protein>
    <submittedName>
        <fullName evidence="2">Uncharacterized protein</fullName>
    </submittedName>
</protein>
<dbReference type="Proteomes" id="UP000569732">
    <property type="component" value="Unassembled WGS sequence"/>
</dbReference>
<organism evidence="2 3">
    <name type="scientific">Spartinivicinus marinus</name>
    <dbReference type="NCBI Taxonomy" id="2994442"/>
    <lineage>
        <taxon>Bacteria</taxon>
        <taxon>Pseudomonadati</taxon>
        <taxon>Pseudomonadota</taxon>
        <taxon>Gammaproteobacteria</taxon>
        <taxon>Oceanospirillales</taxon>
        <taxon>Zooshikellaceae</taxon>
        <taxon>Spartinivicinus</taxon>
    </lineage>
</organism>
<evidence type="ECO:0000313" key="2">
    <source>
        <dbReference type="EMBL" id="NYZ69658.1"/>
    </source>
</evidence>
<keyword evidence="3" id="KW-1185">Reference proteome</keyword>
<comment type="caution">
    <text evidence="2">The sequence shown here is derived from an EMBL/GenBank/DDBJ whole genome shotgun (WGS) entry which is preliminary data.</text>
</comment>
<keyword evidence="1" id="KW-1133">Transmembrane helix</keyword>
<accession>A0A853IGJ2</accession>
<feature type="transmembrane region" description="Helical" evidence="1">
    <location>
        <begin position="6"/>
        <end position="28"/>
    </location>
</feature>
<keyword evidence="1" id="KW-0812">Transmembrane</keyword>
<proteinExistence type="predicted"/>
<dbReference type="RefSeq" id="WP_180571638.1">
    <property type="nucleotide sequence ID" value="NZ_JACCKB010000116.1"/>
</dbReference>
<evidence type="ECO:0000313" key="3">
    <source>
        <dbReference type="Proteomes" id="UP000569732"/>
    </source>
</evidence>
<sequence length="84" mass="9289">MSEAGYEALFWLLLFVHVVLAVMLSIELTEIIILSQSKKILWYCLVWFFPVAGSLIAHRAFKVGIAKGNGLQGHIGTTPPNDGF</sequence>
<evidence type="ECO:0000256" key="1">
    <source>
        <dbReference type="SAM" id="Phobius"/>
    </source>
</evidence>
<feature type="transmembrane region" description="Helical" evidence="1">
    <location>
        <begin position="40"/>
        <end position="61"/>
    </location>
</feature>
<reference evidence="2 3" key="1">
    <citation type="submission" date="2020-07" db="EMBL/GenBank/DDBJ databases">
        <title>Endozoicomonas sp. nov., isolated from sediment.</title>
        <authorList>
            <person name="Gu T."/>
        </authorList>
    </citation>
    <scope>NUCLEOTIDE SEQUENCE [LARGE SCALE GENOMIC DNA]</scope>
    <source>
        <strain evidence="2 3">SM1973</strain>
    </source>
</reference>
<dbReference type="EMBL" id="JACCKB010000116">
    <property type="protein sequence ID" value="NYZ69658.1"/>
    <property type="molecule type" value="Genomic_DNA"/>
</dbReference>